<evidence type="ECO:0000313" key="2">
    <source>
        <dbReference type="Proteomes" id="UP000596827"/>
    </source>
</evidence>
<proteinExistence type="predicted"/>
<dbReference type="RefSeq" id="WP_187084029.1">
    <property type="nucleotide sequence ID" value="NZ_JACORU010000011.1"/>
</dbReference>
<gene>
    <name evidence="1" type="ORF">H8R02_23970</name>
</gene>
<comment type="caution">
    <text evidence="1">The sequence shown here is derived from an EMBL/GenBank/DDBJ whole genome shotgun (WGS) entry which is preliminary data.</text>
</comment>
<evidence type="ECO:0000313" key="1">
    <source>
        <dbReference type="EMBL" id="MBC5767543.1"/>
    </source>
</evidence>
<protein>
    <submittedName>
        <fullName evidence="1">Uncharacterized protein</fullName>
    </submittedName>
</protein>
<reference evidence="1" key="1">
    <citation type="submission" date="2020-08" db="EMBL/GenBank/DDBJ databases">
        <title>Ramlibacter sp. GTP1 16S ribosomal RNA gene genome sequencing and assembly.</title>
        <authorList>
            <person name="Kang M."/>
        </authorList>
    </citation>
    <scope>NUCLEOTIDE SEQUENCE</scope>
    <source>
        <strain evidence="1">GTP1</strain>
    </source>
</reference>
<sequence>MDLDSSLLAVVVDRITGPTDTGHYLASYVLVHGDEFCGYTKVFLAAPADTWSSDAIMKCAGRPGASPADALTESEKVACKLLRATDPRYDITFGLALAK</sequence>
<dbReference type="Proteomes" id="UP000596827">
    <property type="component" value="Unassembled WGS sequence"/>
</dbReference>
<keyword evidence="2" id="KW-1185">Reference proteome</keyword>
<accession>A0A923S537</accession>
<organism evidence="1 2">
    <name type="scientific">Ramlibacter albus</name>
    <dbReference type="NCBI Taxonomy" id="2079448"/>
    <lineage>
        <taxon>Bacteria</taxon>
        <taxon>Pseudomonadati</taxon>
        <taxon>Pseudomonadota</taxon>
        <taxon>Betaproteobacteria</taxon>
        <taxon>Burkholderiales</taxon>
        <taxon>Comamonadaceae</taxon>
        <taxon>Ramlibacter</taxon>
    </lineage>
</organism>
<name>A0A923S537_9BURK</name>
<dbReference type="AlphaFoldDB" id="A0A923S537"/>
<dbReference type="EMBL" id="JACORU010000011">
    <property type="protein sequence ID" value="MBC5767543.1"/>
    <property type="molecule type" value="Genomic_DNA"/>
</dbReference>